<keyword evidence="7 10" id="KW-1133">Transmembrane helix</keyword>
<evidence type="ECO:0000256" key="1">
    <source>
        <dbReference type="ARBA" id="ARBA00004651"/>
    </source>
</evidence>
<accession>A0ABW8GSA2</accession>
<evidence type="ECO:0000256" key="6">
    <source>
        <dbReference type="ARBA" id="ARBA00022801"/>
    </source>
</evidence>
<keyword evidence="6" id="KW-0378">Hydrolase</keyword>
<evidence type="ECO:0000256" key="5">
    <source>
        <dbReference type="ARBA" id="ARBA00022692"/>
    </source>
</evidence>
<organism evidence="12 13">
    <name type="scientific">Pectobacterium jejuense</name>
    <dbReference type="NCBI Taxonomy" id="2974022"/>
    <lineage>
        <taxon>Bacteria</taxon>
        <taxon>Pseudomonadati</taxon>
        <taxon>Pseudomonadota</taxon>
        <taxon>Gammaproteobacteria</taxon>
        <taxon>Enterobacterales</taxon>
        <taxon>Pectobacteriaceae</taxon>
        <taxon>Pectobacterium</taxon>
    </lineage>
</organism>
<keyword evidence="5 10" id="KW-0812">Transmembrane</keyword>
<comment type="caution">
    <text evidence="12">The sequence shown here is derived from an EMBL/GenBank/DDBJ whole genome shotgun (WGS) entry which is preliminary data.</text>
</comment>
<evidence type="ECO:0000313" key="13">
    <source>
        <dbReference type="Proteomes" id="UP001617702"/>
    </source>
</evidence>
<feature type="domain" description="EAL" evidence="11">
    <location>
        <begin position="259"/>
        <end position="511"/>
    </location>
</feature>
<evidence type="ECO:0000256" key="3">
    <source>
        <dbReference type="ARBA" id="ARBA00022475"/>
    </source>
</evidence>
<keyword evidence="4" id="KW-0973">c-di-GMP</keyword>
<evidence type="ECO:0000256" key="9">
    <source>
        <dbReference type="ARBA" id="ARBA00034290"/>
    </source>
</evidence>
<dbReference type="EMBL" id="JBIXLB010000001">
    <property type="protein sequence ID" value="MFJ5512090.1"/>
    <property type="molecule type" value="Genomic_DNA"/>
</dbReference>
<feature type="transmembrane region" description="Helical" evidence="10">
    <location>
        <begin position="12"/>
        <end position="32"/>
    </location>
</feature>
<feature type="transmembrane region" description="Helical" evidence="10">
    <location>
        <begin position="233"/>
        <end position="256"/>
    </location>
</feature>
<dbReference type="Pfam" id="PF12792">
    <property type="entry name" value="CSS-motif"/>
    <property type="match status" value="1"/>
</dbReference>
<dbReference type="InterPro" id="IPR024744">
    <property type="entry name" value="CSS-motif_dom"/>
</dbReference>
<evidence type="ECO:0000256" key="8">
    <source>
        <dbReference type="ARBA" id="ARBA00023136"/>
    </source>
</evidence>
<dbReference type="Gene3D" id="3.20.20.450">
    <property type="entry name" value="EAL domain"/>
    <property type="match status" value="1"/>
</dbReference>
<proteinExistence type="predicted"/>
<name>A0ABW8GSA2_9GAMM</name>
<dbReference type="InterPro" id="IPR050706">
    <property type="entry name" value="Cyclic-di-GMP_PDE-like"/>
</dbReference>
<evidence type="ECO:0000256" key="4">
    <source>
        <dbReference type="ARBA" id="ARBA00022636"/>
    </source>
</evidence>
<sequence length="518" mass="58336">MRFSGFKKITTAIFMMAFISLSFLFSLNELLVNHQESKLTLRSEKLRFQAEMLAEQALSALGDINAIDDDICSPNYIEQLRMIRWRHLNIEDVASLKENHIYCSAFWGEVNPPLHITVKNETENNKPALIEVKNNSKTLYNNIGLYQGHAAVFVARGTYEGILNTVTDGYFVMTSVDKSQKYFESNSKEYVASGNPLLSKIFTANASLCSPQWLFCVMAQNARSGLLSLTPGLLSFAMMAALMLGGFLTFFCLNIVDKRQSLKSRLKKSIKRGDVFLEYQPMVNAIDGKIAGLEALVRWRDSVHGFVSPEVFIKVSEKIGFYSKISDFVMKTSVKEMAAVLNENRELTLSINITDHEINEPTFISRLIEICASHGVEPAQIKLEISERCQLSQKEIQLFAEHVAKMNIKLAIDDFGVANSNLAWLTGFRFDEVKLDGSLMKNLDNKNKEKILHAICSLIKDMGKNIVFEGVEDAEQLAIAREIDANCLIQGWFFYRSLSAKNIESLLITQGENHVVCP</sequence>
<reference evidence="12 13" key="1">
    <citation type="submission" date="2024-10" db="EMBL/GenBank/DDBJ databases">
        <authorList>
            <person name="Lu C.-H."/>
        </authorList>
    </citation>
    <scope>NUCLEOTIDE SEQUENCE [LARGE SCALE GENOMIC DNA]</scope>
    <source>
        <strain evidence="12 13">22LXZD03-01</strain>
    </source>
</reference>
<dbReference type="SMART" id="SM00052">
    <property type="entry name" value="EAL"/>
    <property type="match status" value="1"/>
</dbReference>
<dbReference type="EC" id="3.1.4.52" evidence="2"/>
<keyword evidence="8 10" id="KW-0472">Membrane</keyword>
<dbReference type="CDD" id="cd01948">
    <property type="entry name" value="EAL"/>
    <property type="match status" value="1"/>
</dbReference>
<dbReference type="RefSeq" id="WP_400352989.1">
    <property type="nucleotide sequence ID" value="NZ_JBIXLA010000001.1"/>
</dbReference>
<dbReference type="InterPro" id="IPR035919">
    <property type="entry name" value="EAL_sf"/>
</dbReference>
<dbReference type="PROSITE" id="PS50883">
    <property type="entry name" value="EAL"/>
    <property type="match status" value="1"/>
</dbReference>
<evidence type="ECO:0000313" key="12">
    <source>
        <dbReference type="EMBL" id="MFJ5512090.1"/>
    </source>
</evidence>
<keyword evidence="3" id="KW-1003">Cell membrane</keyword>
<dbReference type="InterPro" id="IPR001633">
    <property type="entry name" value="EAL_dom"/>
</dbReference>
<comment type="catalytic activity">
    <reaction evidence="9">
        <text>3',3'-c-di-GMP + H2O = 5'-phosphoguanylyl(3'-&gt;5')guanosine + H(+)</text>
        <dbReference type="Rhea" id="RHEA:24902"/>
        <dbReference type="ChEBI" id="CHEBI:15377"/>
        <dbReference type="ChEBI" id="CHEBI:15378"/>
        <dbReference type="ChEBI" id="CHEBI:58754"/>
        <dbReference type="ChEBI" id="CHEBI:58805"/>
        <dbReference type="EC" id="3.1.4.52"/>
    </reaction>
</comment>
<dbReference type="PANTHER" id="PTHR33121">
    <property type="entry name" value="CYCLIC DI-GMP PHOSPHODIESTERASE PDEF"/>
    <property type="match status" value="1"/>
</dbReference>
<dbReference type="Pfam" id="PF00563">
    <property type="entry name" value="EAL"/>
    <property type="match status" value="1"/>
</dbReference>
<evidence type="ECO:0000256" key="7">
    <source>
        <dbReference type="ARBA" id="ARBA00022989"/>
    </source>
</evidence>
<comment type="subcellular location">
    <subcellularLocation>
        <location evidence="1">Cell membrane</location>
        <topology evidence="1">Multi-pass membrane protein</topology>
    </subcellularLocation>
</comment>
<dbReference type="SUPFAM" id="SSF141868">
    <property type="entry name" value="EAL domain-like"/>
    <property type="match status" value="1"/>
</dbReference>
<evidence type="ECO:0000256" key="2">
    <source>
        <dbReference type="ARBA" id="ARBA00012282"/>
    </source>
</evidence>
<dbReference type="Proteomes" id="UP001617702">
    <property type="component" value="Unassembled WGS sequence"/>
</dbReference>
<gene>
    <name evidence="12" type="ORF">ACIPUH_04685</name>
</gene>
<evidence type="ECO:0000256" key="10">
    <source>
        <dbReference type="SAM" id="Phobius"/>
    </source>
</evidence>
<evidence type="ECO:0000259" key="11">
    <source>
        <dbReference type="PROSITE" id="PS50883"/>
    </source>
</evidence>
<dbReference type="PANTHER" id="PTHR33121:SF79">
    <property type="entry name" value="CYCLIC DI-GMP PHOSPHODIESTERASE PDED-RELATED"/>
    <property type="match status" value="1"/>
</dbReference>
<keyword evidence="13" id="KW-1185">Reference proteome</keyword>
<protein>
    <recommendedName>
        <fullName evidence="2">cyclic-guanylate-specific phosphodiesterase</fullName>
        <ecNumber evidence="2">3.1.4.52</ecNumber>
    </recommendedName>
</protein>